<dbReference type="OrthoDB" id="1100174at2"/>
<dbReference type="EMBL" id="VDFM01000004">
    <property type="protein sequence ID" value="MQS52332.1"/>
    <property type="molecule type" value="Genomic_DNA"/>
</dbReference>
<dbReference type="InterPro" id="IPR021354">
    <property type="entry name" value="DUF2975"/>
</dbReference>
<evidence type="ECO:0000313" key="2">
    <source>
        <dbReference type="EMBL" id="MQS44989.1"/>
    </source>
</evidence>
<feature type="transmembrane region" description="Helical" evidence="1">
    <location>
        <begin position="41"/>
        <end position="63"/>
    </location>
</feature>
<dbReference type="Proteomes" id="UP000380386">
    <property type="component" value="Unassembled WGS sequence"/>
</dbReference>
<protein>
    <submittedName>
        <fullName evidence="3">DUF2975 domain-containing protein</fullName>
    </submittedName>
</protein>
<evidence type="ECO:0000313" key="4">
    <source>
        <dbReference type="Proteomes" id="UP000380386"/>
    </source>
</evidence>
<feature type="transmembrane region" description="Helical" evidence="1">
    <location>
        <begin position="92"/>
        <end position="112"/>
    </location>
</feature>
<evidence type="ECO:0000256" key="1">
    <source>
        <dbReference type="SAM" id="Phobius"/>
    </source>
</evidence>
<keyword evidence="1" id="KW-0472">Membrane</keyword>
<feature type="transmembrane region" description="Helical" evidence="1">
    <location>
        <begin position="118"/>
        <end position="145"/>
    </location>
</feature>
<reference evidence="2" key="2">
    <citation type="submission" date="2019-05" db="EMBL/GenBank/DDBJ databases">
        <authorList>
            <person name="Schuster J.A."/>
            <person name="Ehrmann M.A."/>
        </authorList>
    </citation>
    <scope>NUCLEOTIDE SEQUENCE</scope>
    <source>
        <strain evidence="2">TMW 1.2098</strain>
    </source>
</reference>
<evidence type="ECO:0000313" key="5">
    <source>
        <dbReference type="Proteomes" id="UP000436655"/>
    </source>
</evidence>
<dbReference type="RefSeq" id="WP_125705362.1">
    <property type="nucleotide sequence ID" value="NZ_JBHTOO010000028.1"/>
</dbReference>
<dbReference type="EMBL" id="VDFN01000003">
    <property type="protein sequence ID" value="MQS44989.1"/>
    <property type="molecule type" value="Genomic_DNA"/>
</dbReference>
<dbReference type="AlphaFoldDB" id="A0A5P0ZH54"/>
<keyword evidence="1" id="KW-0812">Transmembrane</keyword>
<gene>
    <name evidence="3" type="ORF">FHL02_04770</name>
    <name evidence="2" type="ORF">FHL03_05770</name>
</gene>
<comment type="caution">
    <text evidence="3">The sequence shown here is derived from an EMBL/GenBank/DDBJ whole genome shotgun (WGS) entry which is preliminary data.</text>
</comment>
<dbReference type="Pfam" id="PF11188">
    <property type="entry name" value="DUF2975"/>
    <property type="match status" value="1"/>
</dbReference>
<organism evidence="3 4">
    <name type="scientific">Companilactobacillus mishanensis</name>
    <dbReference type="NCBI Taxonomy" id="2486008"/>
    <lineage>
        <taxon>Bacteria</taxon>
        <taxon>Bacillati</taxon>
        <taxon>Bacillota</taxon>
        <taxon>Bacilli</taxon>
        <taxon>Lactobacillales</taxon>
        <taxon>Lactobacillaceae</taxon>
        <taxon>Companilactobacillus</taxon>
    </lineage>
</organism>
<accession>A0A5P0ZH54</accession>
<evidence type="ECO:0000313" key="3">
    <source>
        <dbReference type="EMBL" id="MQS52332.1"/>
    </source>
</evidence>
<keyword evidence="5" id="KW-1185">Reference proteome</keyword>
<name>A0A5P0ZH54_9LACO</name>
<dbReference type="Proteomes" id="UP000436655">
    <property type="component" value="Unassembled WGS sequence"/>
</dbReference>
<proteinExistence type="predicted"/>
<reference evidence="4 5" key="1">
    <citation type="journal article" date="2019" name="Syst. Appl. Microbiol.">
        <title>Polyphasic characterization of two novel Lactobacillus spp. isolated from blown salami packages: Description of Lactobacillus halodurans sp. nov. and Lactobacillus salsicarnum sp. nov.</title>
        <authorList>
            <person name="Schuster J.A."/>
            <person name="Klingl A."/>
            <person name="Vogel R.F."/>
            <person name="Ehrmann M.A."/>
        </authorList>
    </citation>
    <scope>NUCLEOTIDE SEQUENCE [LARGE SCALE GENOMIC DNA]</scope>
    <source>
        <strain evidence="2 5">TMW 1.2098</strain>
        <strain evidence="3 4">TMW 1.2118</strain>
    </source>
</reference>
<sequence>MKSKTVFLRITILLMGLAMLAFCIFVIPHFLLGFYKTMSGVLVQSLLLGVGCAVAAVLFFLVLGEAWKLLNYIDHDSAFSQIAVDALRRIKYFAYSICGIFILELPVFYIFAEKDDAPGLIIIGIIFAGAPLVIAIFANLLQILLQRAIEIKSENDLTI</sequence>
<feature type="transmembrane region" description="Helical" evidence="1">
    <location>
        <begin position="12"/>
        <end position="35"/>
    </location>
</feature>
<keyword evidence="1" id="KW-1133">Transmembrane helix</keyword>